<reference evidence="3 4" key="1">
    <citation type="submission" date="2020-04" db="EMBL/GenBank/DDBJ databases">
        <title>Paraburkholderia sp. G-4-1-8 isolated from soil.</title>
        <authorList>
            <person name="Dahal R.H."/>
        </authorList>
    </citation>
    <scope>NUCLEOTIDE SEQUENCE [LARGE SCALE GENOMIC DNA]</scope>
    <source>
        <strain evidence="3 4">G-4-1-8</strain>
    </source>
</reference>
<dbReference type="EMBL" id="JABBFZ010000011">
    <property type="protein sequence ID" value="NML32940.1"/>
    <property type="molecule type" value="Genomic_DNA"/>
</dbReference>
<dbReference type="GO" id="GO:0006629">
    <property type="term" value="P:lipid metabolic process"/>
    <property type="evidence" value="ECO:0007669"/>
    <property type="project" value="InterPro"/>
</dbReference>
<feature type="transmembrane region" description="Helical" evidence="1">
    <location>
        <begin position="80"/>
        <end position="98"/>
    </location>
</feature>
<dbReference type="Pfam" id="PF00487">
    <property type="entry name" value="FA_desaturase"/>
    <property type="match status" value="1"/>
</dbReference>
<feature type="transmembrane region" description="Helical" evidence="1">
    <location>
        <begin position="49"/>
        <end position="68"/>
    </location>
</feature>
<feature type="transmembrane region" description="Helical" evidence="1">
    <location>
        <begin position="203"/>
        <end position="221"/>
    </location>
</feature>
<dbReference type="RefSeq" id="WP_169499182.1">
    <property type="nucleotide sequence ID" value="NZ_JABBFZ010000011.1"/>
</dbReference>
<evidence type="ECO:0000256" key="1">
    <source>
        <dbReference type="SAM" id="Phobius"/>
    </source>
</evidence>
<dbReference type="InterPro" id="IPR005804">
    <property type="entry name" value="FA_desaturase_dom"/>
</dbReference>
<sequence length="355" mass="38986">MAIYLDDTQRNDIARLAASWTWRTQWPTWTLIVAIYGGWFGVATHARTLGLPATTLLLAVFGAWYMSLQHELLHGHPTRSPFINALLGFAPLAVWFPYRLYRDSHLRHHDDAHLTQPGSDPESYFVSATDWQRAGTAMRALLMFRNTLIGRLLIGPAFSIAATGAQALTRIGAGDWRDVPAWLAHLAALAALTAWLQQACGIPAWAFIVGAGYGALALASVRSFHEHRVAPVAAHRTVINEAGWGWRLLFLNNNYHLVHHDLPQVPWFALRKVYERSRPQYIARSGGFLVQGYSEWVTRWGLAAVTHPAASGAIGAIGTSGEGSGTPPASTRFAGKLQAEFGKDCSYALGQGDQK</sequence>
<name>A0A7X9X7R9_9BURK</name>
<feature type="transmembrane region" description="Helical" evidence="1">
    <location>
        <begin position="148"/>
        <end position="167"/>
    </location>
</feature>
<accession>A0A7X9X7R9</accession>
<evidence type="ECO:0000313" key="4">
    <source>
        <dbReference type="Proteomes" id="UP000583127"/>
    </source>
</evidence>
<keyword evidence="1" id="KW-0812">Transmembrane</keyword>
<gene>
    <name evidence="3" type="ORF">HHL14_19140</name>
</gene>
<keyword evidence="1" id="KW-1133">Transmembrane helix</keyword>
<organism evidence="3 4">
    <name type="scientific">Paraburkholderia antibiotica</name>
    <dbReference type="NCBI Taxonomy" id="2728839"/>
    <lineage>
        <taxon>Bacteria</taxon>
        <taxon>Pseudomonadati</taxon>
        <taxon>Pseudomonadota</taxon>
        <taxon>Betaproteobacteria</taxon>
        <taxon>Burkholderiales</taxon>
        <taxon>Burkholderiaceae</taxon>
        <taxon>Paraburkholderia</taxon>
    </lineage>
</organism>
<evidence type="ECO:0000259" key="2">
    <source>
        <dbReference type="Pfam" id="PF00487"/>
    </source>
</evidence>
<protein>
    <submittedName>
        <fullName evidence="3">Fatty acid desaturase</fullName>
    </submittedName>
</protein>
<keyword evidence="1" id="KW-0472">Membrane</keyword>
<dbReference type="AlphaFoldDB" id="A0A7X9X7R9"/>
<feature type="domain" description="Fatty acid desaturase" evidence="2">
    <location>
        <begin position="51"/>
        <end position="281"/>
    </location>
</feature>
<evidence type="ECO:0000313" key="3">
    <source>
        <dbReference type="EMBL" id="NML32940.1"/>
    </source>
</evidence>
<keyword evidence="4" id="KW-1185">Reference proteome</keyword>
<comment type="caution">
    <text evidence="3">The sequence shown here is derived from an EMBL/GenBank/DDBJ whole genome shotgun (WGS) entry which is preliminary data.</text>
</comment>
<feature type="transmembrane region" description="Helical" evidence="1">
    <location>
        <begin position="26"/>
        <end position="42"/>
    </location>
</feature>
<dbReference type="Proteomes" id="UP000583127">
    <property type="component" value="Unassembled WGS sequence"/>
</dbReference>
<proteinExistence type="predicted"/>